<proteinExistence type="predicted"/>
<reference evidence="2 3" key="1">
    <citation type="submission" date="2024-02" db="EMBL/GenBank/DDBJ databases">
        <title>Deinococcus xinjiangensis NBRC 107630.</title>
        <authorList>
            <person name="Ichikawa N."/>
            <person name="Katano-Makiyama Y."/>
            <person name="Hidaka K."/>
        </authorList>
    </citation>
    <scope>NUCLEOTIDE SEQUENCE [LARGE SCALE GENOMIC DNA]</scope>
    <source>
        <strain evidence="2 3">NBRC 107630</strain>
    </source>
</reference>
<feature type="region of interest" description="Disordered" evidence="1">
    <location>
        <begin position="48"/>
        <end position="79"/>
    </location>
</feature>
<name>A0ABP9V7F0_9DEIO</name>
<accession>A0ABP9V7F0</accession>
<keyword evidence="3" id="KW-1185">Reference proteome</keyword>
<feature type="compositionally biased region" description="Basic and acidic residues" evidence="1">
    <location>
        <begin position="63"/>
        <end position="79"/>
    </location>
</feature>
<dbReference type="Proteomes" id="UP001458946">
    <property type="component" value="Unassembled WGS sequence"/>
</dbReference>
<protein>
    <submittedName>
        <fullName evidence="2">Uncharacterized protein</fullName>
    </submittedName>
</protein>
<evidence type="ECO:0000313" key="3">
    <source>
        <dbReference type="Proteomes" id="UP001458946"/>
    </source>
</evidence>
<dbReference type="EMBL" id="BAABRN010000007">
    <property type="protein sequence ID" value="GAA5501208.1"/>
    <property type="molecule type" value="Genomic_DNA"/>
</dbReference>
<gene>
    <name evidence="2" type="ORF">Dxin01_00940</name>
</gene>
<organism evidence="2 3">
    <name type="scientific">Deinococcus xinjiangensis</name>
    <dbReference type="NCBI Taxonomy" id="457454"/>
    <lineage>
        <taxon>Bacteria</taxon>
        <taxon>Thermotogati</taxon>
        <taxon>Deinococcota</taxon>
        <taxon>Deinococci</taxon>
        <taxon>Deinococcales</taxon>
        <taxon>Deinococcaceae</taxon>
        <taxon>Deinococcus</taxon>
    </lineage>
</organism>
<comment type="caution">
    <text evidence="2">The sequence shown here is derived from an EMBL/GenBank/DDBJ whole genome shotgun (WGS) entry which is preliminary data.</text>
</comment>
<evidence type="ECO:0000313" key="2">
    <source>
        <dbReference type="EMBL" id="GAA5501208.1"/>
    </source>
</evidence>
<sequence length="79" mass="8559">MYQASTSLLSTLPDNSNRVVSGSSVTASVLPDGAVPEVLHSKSVVRHMQKAVDESNSSPKLKQKIDKSLTDELLSDRYN</sequence>
<feature type="region of interest" description="Disordered" evidence="1">
    <location>
        <begin position="1"/>
        <end position="20"/>
    </location>
</feature>
<evidence type="ECO:0000256" key="1">
    <source>
        <dbReference type="SAM" id="MobiDB-lite"/>
    </source>
</evidence>